<dbReference type="EMBL" id="FUYQ01000006">
    <property type="protein sequence ID" value="SKB43472.1"/>
    <property type="molecule type" value="Genomic_DNA"/>
</dbReference>
<dbReference type="AlphaFoldDB" id="A0A1T5B896"/>
<accession>A0A1T5B896</accession>
<name>A0A1T5B896_9BACT</name>
<dbReference type="Proteomes" id="UP000190852">
    <property type="component" value="Unassembled WGS sequence"/>
</dbReference>
<reference evidence="2" key="1">
    <citation type="submission" date="2017-02" db="EMBL/GenBank/DDBJ databases">
        <authorList>
            <person name="Varghese N."/>
            <person name="Submissions S."/>
        </authorList>
    </citation>
    <scope>NUCLEOTIDE SEQUENCE [LARGE SCALE GENOMIC DNA]</scope>
    <source>
        <strain evidence="2">DSM 24967</strain>
    </source>
</reference>
<evidence type="ECO:0000313" key="1">
    <source>
        <dbReference type="EMBL" id="SKB43472.1"/>
    </source>
</evidence>
<sequence>MEAVINRFVIGKEVNVVTVFTPLSLLEVHSNPVAALFTAKYCPAVPIVVNPVPPLVVGMVASKLGLFRICAFPEVAFQSALTLTSAPAEIPANFDFSVDVKALFVVPSTIISAL</sequence>
<protein>
    <submittedName>
        <fullName evidence="1">Uncharacterized protein</fullName>
    </submittedName>
</protein>
<proteinExistence type="predicted"/>
<organism evidence="1 2">
    <name type="scientific">Parabacteroides chartae</name>
    <dbReference type="NCBI Taxonomy" id="1037355"/>
    <lineage>
        <taxon>Bacteria</taxon>
        <taxon>Pseudomonadati</taxon>
        <taxon>Bacteroidota</taxon>
        <taxon>Bacteroidia</taxon>
        <taxon>Bacteroidales</taxon>
        <taxon>Tannerellaceae</taxon>
        <taxon>Parabacteroides</taxon>
    </lineage>
</organism>
<gene>
    <name evidence="1" type="ORF">SAMN05660349_01140</name>
</gene>
<evidence type="ECO:0000313" key="2">
    <source>
        <dbReference type="Proteomes" id="UP000190852"/>
    </source>
</evidence>
<keyword evidence="2" id="KW-1185">Reference proteome</keyword>